<dbReference type="EMBL" id="JBHUMA010000003">
    <property type="protein sequence ID" value="MFD2597320.1"/>
    <property type="molecule type" value="Genomic_DNA"/>
</dbReference>
<dbReference type="RefSeq" id="WP_380866401.1">
    <property type="nucleotide sequence ID" value="NZ_JBHUMA010000003.1"/>
</dbReference>
<feature type="non-terminal residue" evidence="1">
    <location>
        <position position="1397"/>
    </location>
</feature>
<proteinExistence type="predicted"/>
<reference evidence="2" key="1">
    <citation type="journal article" date="2019" name="Int. J. Syst. Evol. Microbiol.">
        <title>The Global Catalogue of Microorganisms (GCM) 10K type strain sequencing project: providing services to taxonomists for standard genome sequencing and annotation.</title>
        <authorList>
            <consortium name="The Broad Institute Genomics Platform"/>
            <consortium name="The Broad Institute Genome Sequencing Center for Infectious Disease"/>
            <person name="Wu L."/>
            <person name="Ma J."/>
        </authorList>
    </citation>
    <scope>NUCLEOTIDE SEQUENCE [LARGE SCALE GENOMIC DNA]</scope>
    <source>
        <strain evidence="2">KCTC 42248</strain>
    </source>
</reference>
<comment type="caution">
    <text evidence="1">The sequence shown here is derived from an EMBL/GenBank/DDBJ whole genome shotgun (WGS) entry which is preliminary data.</text>
</comment>
<protein>
    <recommendedName>
        <fullName evidence="3">DUF1983 domain-containing protein</fullName>
    </recommendedName>
</protein>
<evidence type="ECO:0008006" key="3">
    <source>
        <dbReference type="Google" id="ProtNLM"/>
    </source>
</evidence>
<dbReference type="Proteomes" id="UP001597393">
    <property type="component" value="Unassembled WGS sequence"/>
</dbReference>
<organism evidence="1 2">
    <name type="scientific">Sphingobacterium corticis</name>
    <dbReference type="NCBI Taxonomy" id="1812823"/>
    <lineage>
        <taxon>Bacteria</taxon>
        <taxon>Pseudomonadati</taxon>
        <taxon>Bacteroidota</taxon>
        <taxon>Sphingobacteriia</taxon>
        <taxon>Sphingobacteriales</taxon>
        <taxon>Sphingobacteriaceae</taxon>
        <taxon>Sphingobacterium</taxon>
    </lineage>
</organism>
<name>A0ABW5NEY7_9SPHI</name>
<gene>
    <name evidence="1" type="ORF">ACFSQ3_00030</name>
</gene>
<sequence length="1397" mass="152271">MIYEIKRGAQIVWSGKAEGKQSRVIMQADMVEVTVKSPAAIAFQKGDTIKVYGETYKLNRPENIAKVHSQIGYTYTIEFEALYYDLGKWILYTLDGANKLTQPDVYLQGEARTILGLLVLNANRASSGWSLGIVDDTDVIQWMYSSAKLLTVLQDIADQTNLEFWVDGKTINLTRRQNNTGLSLAYGKGRGLYELARARREDPIVTHLTVAGGSQNIPNGYGHRNIQPTGGNPMVNPSYKAGQDRVEGVIVFENIYPRLNAKVTATSAINVIRSTDIDFDLNAHLLDDGTSAQIAFTSGVLNGFTFTIAKDGYTHANRQILFNAIVDDNAYPQGIPNAQMKPAAGDTFVLLNINMPNSYKDQAEARVKELGDQYFAEEGIEQYDWTGKLTPKFVLENNVVLTLGGLVTLQAEDIGFNGSIRIDSYTRDLQEEYLYDFTLSNVITINKMVRERNMSDRLANTISKGISQDGLSAKATYAERAGFATTAGHANTATSAATALRADHATNADNAKKAEHANTADLAHNSTKWNGLLQPDYLDQPVRKSDVVAFQGLIANEIAATQTMRIPEVANAATNTISKNGSYLYMGATKAWAGRADLWNGYAQPDYLDQPVRANDSPVFAGISSPSFASGFTGHGYRIGKDANGKYMAEFDRLTVRQDFNVYELIVNQLRSTNGSLIVSDGIKITGATPSGINYLCTIDTDGGTIGVPFRVDDILQTQVYNGSSMKYFVARVLSVGSGDFTISIIDGSSIPEEGDDLVRIDNFTDANRKGIVYIAASDSGAPYIDTVFGKWTDPQNSVRVRTGRLDGIVDADLGALSGYGQYTQNGYFKGIFQVQNGSNVYTKTQADGNVSSAKSEAISAAASDASAKANSARDAAINSANQIAQDAVSSINIGGRNRFSLSQTPITIVNVTDFTIDKPNKGFSLTGNSTPGYIRMESVIDGNGWWTVSGYAKSLHNQIIGFDTQICDQGTKSHQTASDGSWVYFENKVNVTNYNIATSRHFVDFIRFSWAQFVFKNIKVEKGNKATDWTPAPEDVDNALDVFRTETETNFFVQQGLIASKVAQNDFNALGQRVSTAESNVTQTANELKSKVSQTAFDSLENSMNGVSGRITAAETEISQQAGQIEQRATKTDFNTLGQRVGSTETGITNLSNALTLQSQSLDNITGRVQSAEAKITPNAINLVVGEQIDDKVKSIDIGGRNRFSLTQTTVTIVNVTDFTIDKPNKGFSLTGNSTPGYIRMESVIDGNGWWTVSGYAKSLNNQIIGFDIQICDQGTKTFQTASDGSWVYFENSVNVTNYNIATSRHFVDFIRFSWAQFSFKNVKVEKGNKATDWTPAPEDVDAELAKRPTEAQTRAGLTIVQDGISFFGQTFSFEGKITAKSLVAGSIEAKQIVTS</sequence>
<accession>A0ABW5NEY7</accession>
<evidence type="ECO:0000313" key="1">
    <source>
        <dbReference type="EMBL" id="MFD2597320.1"/>
    </source>
</evidence>
<keyword evidence="2" id="KW-1185">Reference proteome</keyword>
<evidence type="ECO:0000313" key="2">
    <source>
        <dbReference type="Proteomes" id="UP001597393"/>
    </source>
</evidence>